<dbReference type="InterPro" id="IPR059177">
    <property type="entry name" value="GH29D-like_dom"/>
</dbReference>
<accession>A0AAU9CHX4</accession>
<dbReference type="RefSeq" id="WP_338392896.1">
    <property type="nucleotide sequence ID" value="NZ_AP025314.1"/>
</dbReference>
<evidence type="ECO:0000256" key="2">
    <source>
        <dbReference type="ARBA" id="ARBA00012662"/>
    </source>
</evidence>
<dbReference type="PROSITE" id="PS51257">
    <property type="entry name" value="PROKAR_LIPOPROTEIN"/>
    <property type="match status" value="1"/>
</dbReference>
<dbReference type="InterPro" id="IPR000933">
    <property type="entry name" value="Glyco_hydro_29"/>
</dbReference>
<evidence type="ECO:0000256" key="3">
    <source>
        <dbReference type="ARBA" id="ARBA00022729"/>
    </source>
</evidence>
<feature type="domain" description="F5/8 type C" evidence="6">
    <location>
        <begin position="601"/>
        <end position="714"/>
    </location>
</feature>
<dbReference type="FunFam" id="3.20.20.80:FF:000052">
    <property type="entry name" value="Putative alpha-L-fucosidase 1"/>
    <property type="match status" value="1"/>
</dbReference>
<evidence type="ECO:0000256" key="4">
    <source>
        <dbReference type="ARBA" id="ARBA00022801"/>
    </source>
</evidence>
<gene>
    <name evidence="9" type="ORF">FUAX_00100</name>
</gene>
<feature type="domain" description="GH29D-like beta-sandwich" evidence="8">
    <location>
        <begin position="514"/>
        <end position="574"/>
    </location>
</feature>
<dbReference type="Pfam" id="PF01120">
    <property type="entry name" value="Alpha_L_fucos"/>
    <property type="match status" value="1"/>
</dbReference>
<keyword evidence="10" id="KW-1185">Reference proteome</keyword>
<dbReference type="AlphaFoldDB" id="A0AAU9CHX4"/>
<evidence type="ECO:0000313" key="10">
    <source>
        <dbReference type="Proteomes" id="UP001348817"/>
    </source>
</evidence>
<evidence type="ECO:0000256" key="5">
    <source>
        <dbReference type="ARBA" id="ARBA00023295"/>
    </source>
</evidence>
<comment type="similarity">
    <text evidence="1">Belongs to the glycosyl hydrolase 29 family.</text>
</comment>
<protein>
    <recommendedName>
        <fullName evidence="2">alpha-L-fucosidase</fullName>
        <ecNumber evidence="2">3.2.1.51</ecNumber>
    </recommendedName>
</protein>
<evidence type="ECO:0000259" key="6">
    <source>
        <dbReference type="Pfam" id="PF00754"/>
    </source>
</evidence>
<dbReference type="GO" id="GO:0016139">
    <property type="term" value="P:glycoside catabolic process"/>
    <property type="evidence" value="ECO:0007669"/>
    <property type="project" value="TreeGrafter"/>
</dbReference>
<dbReference type="Pfam" id="PF13290">
    <property type="entry name" value="CHB_HEX_C_1"/>
    <property type="match status" value="1"/>
</dbReference>
<organism evidence="9 10">
    <name type="scientific">Fulvitalea axinellae</name>
    <dbReference type="NCBI Taxonomy" id="1182444"/>
    <lineage>
        <taxon>Bacteria</taxon>
        <taxon>Pseudomonadati</taxon>
        <taxon>Bacteroidota</taxon>
        <taxon>Cytophagia</taxon>
        <taxon>Cytophagales</taxon>
        <taxon>Persicobacteraceae</taxon>
        <taxon>Fulvitalea</taxon>
    </lineage>
</organism>
<dbReference type="InterPro" id="IPR057739">
    <property type="entry name" value="Glyco_hydro_29_N"/>
</dbReference>
<evidence type="ECO:0000259" key="7">
    <source>
        <dbReference type="Pfam" id="PF01120"/>
    </source>
</evidence>
<evidence type="ECO:0000259" key="8">
    <source>
        <dbReference type="Pfam" id="PF13290"/>
    </source>
</evidence>
<dbReference type="PANTHER" id="PTHR10030:SF37">
    <property type="entry name" value="ALPHA-L-FUCOSIDASE-RELATED"/>
    <property type="match status" value="1"/>
</dbReference>
<reference evidence="9 10" key="1">
    <citation type="submission" date="2021-12" db="EMBL/GenBank/DDBJ databases">
        <title>Genome sequencing of bacteria with rrn-lacking chromosome and rrn-plasmid.</title>
        <authorList>
            <person name="Anda M."/>
            <person name="Iwasaki W."/>
        </authorList>
    </citation>
    <scope>NUCLEOTIDE SEQUENCE [LARGE SCALE GENOMIC DNA]</scope>
    <source>
        <strain evidence="9 10">DSM 100852</strain>
    </source>
</reference>
<name>A0AAU9CHX4_9BACT</name>
<keyword evidence="5" id="KW-0326">Glycosidase</keyword>
<feature type="domain" description="Glycoside hydrolase family 29 N-terminal" evidence="7">
    <location>
        <begin position="85"/>
        <end position="370"/>
    </location>
</feature>
<dbReference type="KEGG" id="fax:FUAX_00100"/>
<dbReference type="Pfam" id="PF00754">
    <property type="entry name" value="F5_F8_type_C"/>
    <property type="match status" value="2"/>
</dbReference>
<dbReference type="InterPro" id="IPR000421">
    <property type="entry name" value="FA58C"/>
</dbReference>
<dbReference type="GO" id="GO:0006004">
    <property type="term" value="P:fucose metabolic process"/>
    <property type="evidence" value="ECO:0007669"/>
    <property type="project" value="TreeGrafter"/>
</dbReference>
<dbReference type="Proteomes" id="UP001348817">
    <property type="component" value="Chromosome"/>
</dbReference>
<dbReference type="SMART" id="SM00812">
    <property type="entry name" value="Alpha_L_fucos"/>
    <property type="match status" value="1"/>
</dbReference>
<dbReference type="InterPro" id="IPR008979">
    <property type="entry name" value="Galactose-bd-like_sf"/>
</dbReference>
<keyword evidence="3" id="KW-0732">Signal</keyword>
<dbReference type="SUPFAM" id="SSF51445">
    <property type="entry name" value="(Trans)glycosidases"/>
    <property type="match status" value="1"/>
</dbReference>
<dbReference type="PANTHER" id="PTHR10030">
    <property type="entry name" value="ALPHA-L-FUCOSIDASE"/>
    <property type="match status" value="1"/>
</dbReference>
<dbReference type="EC" id="3.2.1.51" evidence="2"/>
<dbReference type="InterPro" id="IPR017853">
    <property type="entry name" value="GH"/>
</dbReference>
<proteinExistence type="inferred from homology"/>
<keyword evidence="4" id="KW-0378">Hydrolase</keyword>
<dbReference type="Gene3D" id="3.20.20.80">
    <property type="entry name" value="Glycosidases"/>
    <property type="match status" value="1"/>
</dbReference>
<evidence type="ECO:0000313" key="9">
    <source>
        <dbReference type="EMBL" id="BDD07578.1"/>
    </source>
</evidence>
<sequence length="739" mass="82164">MLRKRIFPLILLGALGACSPQKSEQGNNAVSISKHDSEKDIIRKAAQVTPSERQLRWQEYEFTGFLHFGINTFTDREWGHGDEDPKLFNPTELDARQWARTAKQAGMKLLLLTAKHHDGFCLWPSKYTDHSVASSPYKGGKGDIVKEVAEACKAEGLDFGVYLSPWDMHEQSYGTDAYNEHFKKQLRELLTNYGDIAEVWFDGACGEGPNGKRQVYDWEGYYSVIRELQPEAVIAVMGPDVRWVGTESGYGRDTEWSVLPSAAHDKLQIAEASQQNDGDAPVFNATDQDLGSRAKLLKAGGLVWYPSEVDVSIRPGWFYHKSQDSQVKTPEKMLDIYYSSVGKNSLLLLNLPPDKRGLIHENDVATLLETRRILEGTFKNNLLSGAEISADNATADNPAKTVLDSDKLSYWTTDGEATTGTLNFVLPKPKTFDRALLQEAIREGQRVESFVIEAKVEGDWKTLFEGTTIGYKRLLRFEKTTAQEVRLRITGARLNPAISEFGLYKSPAKAVIEPAGATFKTSVKVNLSSDPGTVVRYTTNGSEPTKESPLYENPVEIKETSVLKAASFDASGFRGTVSEASFAKAPFAVTLKYPHHEKYSAGGPSGLIDGLRGSLNHGDGKWQSYEGTDMDAVIDFGKKKSATSLSTSYIQNQKAWIFAPKSVRYLYSNDGKNFKELAVAKSDIDPMKEGSFIKEFAVKFPKKTFRYLKVVAESLKTCPENHHGAGRNCHMMVDEVVMK</sequence>
<dbReference type="GO" id="GO:0004560">
    <property type="term" value="F:alpha-L-fucosidase activity"/>
    <property type="evidence" value="ECO:0007669"/>
    <property type="project" value="InterPro"/>
</dbReference>
<dbReference type="EMBL" id="AP025314">
    <property type="protein sequence ID" value="BDD07578.1"/>
    <property type="molecule type" value="Genomic_DNA"/>
</dbReference>
<evidence type="ECO:0000256" key="1">
    <source>
        <dbReference type="ARBA" id="ARBA00007951"/>
    </source>
</evidence>
<dbReference type="Gene3D" id="2.60.120.260">
    <property type="entry name" value="Galactose-binding domain-like"/>
    <property type="match status" value="2"/>
</dbReference>
<feature type="domain" description="F5/8 type C" evidence="6">
    <location>
        <begin position="390"/>
        <end position="491"/>
    </location>
</feature>
<dbReference type="GO" id="GO:0005764">
    <property type="term" value="C:lysosome"/>
    <property type="evidence" value="ECO:0007669"/>
    <property type="project" value="TreeGrafter"/>
</dbReference>
<dbReference type="SUPFAM" id="SSF49785">
    <property type="entry name" value="Galactose-binding domain-like"/>
    <property type="match status" value="2"/>
</dbReference>